<keyword evidence="2" id="KW-1185">Reference proteome</keyword>
<sequence>MHLTSCFIFISASTFRIGLYSCNPETILCRVCLNELLKSLGIYRAPPRSHLFAFSINKLLKKAKILV</sequence>
<reference evidence="1 2" key="1">
    <citation type="journal article" date="2024" name="bioRxiv">
        <title>A reference genome for Trichogramma kaykai: A tiny desert-dwelling parasitoid wasp with competing sex-ratio distorters.</title>
        <authorList>
            <person name="Culotta J."/>
            <person name="Lindsey A.R."/>
        </authorList>
    </citation>
    <scope>NUCLEOTIDE SEQUENCE [LARGE SCALE GENOMIC DNA]</scope>
    <source>
        <strain evidence="1 2">KSX58</strain>
    </source>
</reference>
<gene>
    <name evidence="1" type="ORF">TKK_014486</name>
</gene>
<dbReference type="Proteomes" id="UP001627154">
    <property type="component" value="Unassembled WGS sequence"/>
</dbReference>
<organism evidence="1 2">
    <name type="scientific">Trichogramma kaykai</name>
    <dbReference type="NCBI Taxonomy" id="54128"/>
    <lineage>
        <taxon>Eukaryota</taxon>
        <taxon>Metazoa</taxon>
        <taxon>Ecdysozoa</taxon>
        <taxon>Arthropoda</taxon>
        <taxon>Hexapoda</taxon>
        <taxon>Insecta</taxon>
        <taxon>Pterygota</taxon>
        <taxon>Neoptera</taxon>
        <taxon>Endopterygota</taxon>
        <taxon>Hymenoptera</taxon>
        <taxon>Apocrita</taxon>
        <taxon>Proctotrupomorpha</taxon>
        <taxon>Chalcidoidea</taxon>
        <taxon>Trichogrammatidae</taxon>
        <taxon>Trichogramma</taxon>
    </lineage>
</organism>
<evidence type="ECO:0000313" key="2">
    <source>
        <dbReference type="Proteomes" id="UP001627154"/>
    </source>
</evidence>
<proteinExistence type="predicted"/>
<accession>A0ABD2WCZ2</accession>
<dbReference type="AlphaFoldDB" id="A0ABD2WCZ2"/>
<name>A0ABD2WCZ2_9HYME</name>
<evidence type="ECO:0000313" key="1">
    <source>
        <dbReference type="EMBL" id="KAL3390768.1"/>
    </source>
</evidence>
<dbReference type="EMBL" id="JBJJXI010000116">
    <property type="protein sequence ID" value="KAL3390768.1"/>
    <property type="molecule type" value="Genomic_DNA"/>
</dbReference>
<comment type="caution">
    <text evidence="1">The sequence shown here is derived from an EMBL/GenBank/DDBJ whole genome shotgun (WGS) entry which is preliminary data.</text>
</comment>
<protein>
    <recommendedName>
        <fullName evidence="3">Secreted protein</fullName>
    </recommendedName>
</protein>
<evidence type="ECO:0008006" key="3">
    <source>
        <dbReference type="Google" id="ProtNLM"/>
    </source>
</evidence>